<reference evidence="4 5" key="1">
    <citation type="submission" date="2016-10" db="EMBL/GenBank/DDBJ databases">
        <authorList>
            <person name="de Groot N.N."/>
        </authorList>
    </citation>
    <scope>NUCLEOTIDE SEQUENCE [LARGE SCALE GENOMIC DNA]</scope>
    <source>
        <strain evidence="4 5">DSM 44993</strain>
    </source>
</reference>
<gene>
    <name evidence="4" type="ORF">SAMN04489732_109289</name>
</gene>
<evidence type="ECO:0000256" key="1">
    <source>
        <dbReference type="ARBA" id="ARBA00022801"/>
    </source>
</evidence>
<keyword evidence="1 4" id="KW-0378">Hydrolase</keyword>
<dbReference type="EMBL" id="FOEF01000009">
    <property type="protein sequence ID" value="SEP44732.1"/>
    <property type="molecule type" value="Genomic_DNA"/>
</dbReference>
<protein>
    <submittedName>
        <fullName evidence="4">Alpha/beta hydrolase fold</fullName>
    </submittedName>
</protein>
<feature type="region of interest" description="Disordered" evidence="2">
    <location>
        <begin position="177"/>
        <end position="217"/>
    </location>
</feature>
<keyword evidence="5" id="KW-1185">Reference proteome</keyword>
<dbReference type="InterPro" id="IPR013094">
    <property type="entry name" value="AB_hydrolase_3"/>
</dbReference>
<dbReference type="SUPFAM" id="SSF53474">
    <property type="entry name" value="alpha/beta-Hydrolases"/>
    <property type="match status" value="1"/>
</dbReference>
<dbReference type="PANTHER" id="PTHR48081">
    <property type="entry name" value="AB HYDROLASE SUPERFAMILY PROTEIN C4A8.06C"/>
    <property type="match status" value="1"/>
</dbReference>
<evidence type="ECO:0000259" key="3">
    <source>
        <dbReference type="Pfam" id="PF07859"/>
    </source>
</evidence>
<dbReference type="PANTHER" id="PTHR48081:SF8">
    <property type="entry name" value="ALPHA_BETA HYDROLASE FOLD-3 DOMAIN-CONTAINING PROTEIN-RELATED"/>
    <property type="match status" value="1"/>
</dbReference>
<evidence type="ECO:0000313" key="5">
    <source>
        <dbReference type="Proteomes" id="UP000198582"/>
    </source>
</evidence>
<dbReference type="STRING" id="394193.SAMN04489732_109289"/>
<accession>A0A1H8XYA2</accession>
<dbReference type="InterPro" id="IPR050300">
    <property type="entry name" value="GDXG_lipolytic_enzyme"/>
</dbReference>
<dbReference type="Gene3D" id="3.40.50.1820">
    <property type="entry name" value="alpha/beta hydrolase"/>
    <property type="match status" value="1"/>
</dbReference>
<feature type="domain" description="Alpha/beta hydrolase fold-3" evidence="3">
    <location>
        <begin position="3"/>
        <end position="158"/>
    </location>
</feature>
<proteinExistence type="predicted"/>
<organism evidence="4 5">
    <name type="scientific">Amycolatopsis saalfeldensis</name>
    <dbReference type="NCBI Taxonomy" id="394193"/>
    <lineage>
        <taxon>Bacteria</taxon>
        <taxon>Bacillati</taxon>
        <taxon>Actinomycetota</taxon>
        <taxon>Actinomycetes</taxon>
        <taxon>Pseudonocardiales</taxon>
        <taxon>Pseudonocardiaceae</taxon>
        <taxon>Amycolatopsis</taxon>
    </lineage>
</organism>
<dbReference type="Proteomes" id="UP000198582">
    <property type="component" value="Unassembled WGS sequence"/>
</dbReference>
<sequence>MAVYLHGGGWTVGSLDGIDPVCRALANRSGCAIVSVDYRLAPEHKFPAPLHDCLDSVEYLARHSAELGLDASRIALIGDSAGGNLAASAAIAGRTGALPRIAGLVLAYPAVEYGVVRPSWTDYADGPLITTADVEWFWRNYFRDDRDQADPLAVPAAATSPPSTRCGTEPKHLPAACAKAAGKPQSSVTKAYSTVSSRRSAHSPRQCPKQHTSSNRF</sequence>
<evidence type="ECO:0000313" key="4">
    <source>
        <dbReference type="EMBL" id="SEP44732.1"/>
    </source>
</evidence>
<dbReference type="InterPro" id="IPR029058">
    <property type="entry name" value="AB_hydrolase_fold"/>
</dbReference>
<name>A0A1H8XYA2_9PSEU</name>
<feature type="compositionally biased region" description="Polar residues" evidence="2">
    <location>
        <begin position="184"/>
        <end position="198"/>
    </location>
</feature>
<dbReference type="AlphaFoldDB" id="A0A1H8XYA2"/>
<evidence type="ECO:0000256" key="2">
    <source>
        <dbReference type="SAM" id="MobiDB-lite"/>
    </source>
</evidence>
<dbReference type="GO" id="GO:0016787">
    <property type="term" value="F:hydrolase activity"/>
    <property type="evidence" value="ECO:0007669"/>
    <property type="project" value="UniProtKB-KW"/>
</dbReference>
<dbReference type="Pfam" id="PF07859">
    <property type="entry name" value="Abhydrolase_3"/>
    <property type="match status" value="1"/>
</dbReference>